<dbReference type="Ensembl" id="ENSMUST00000232114.2">
    <property type="protein sequence ID" value="ENSMUSP00000156032.2"/>
    <property type="gene ID" value="ENSMUSG00000022760.18"/>
</dbReference>
<reference evidence="2" key="4">
    <citation type="submission" date="2025-09" db="UniProtKB">
        <authorList>
            <consortium name="Ensembl"/>
        </authorList>
    </citation>
    <scope>IDENTIFICATION</scope>
    <source>
        <strain evidence="2">C57BL/6J</strain>
    </source>
</reference>
<proteinExistence type="predicted"/>
<reference evidence="2 4" key="1">
    <citation type="journal article" date="2009" name="PLoS Biol.">
        <title>Lineage-specific biology revealed by a finished genome assembly of the mouse.</title>
        <authorList>
            <consortium name="Mouse Genome Sequencing Consortium"/>
            <person name="Church D.M."/>
            <person name="Goodstadt L."/>
            <person name="Hillier L.W."/>
            <person name="Zody M.C."/>
            <person name="Goldstein S."/>
            <person name="She X."/>
            <person name="Bult C.J."/>
            <person name="Agarwala R."/>
            <person name="Cherry J.L."/>
            <person name="DiCuccio M."/>
            <person name="Hlavina W."/>
            <person name="Kapustin Y."/>
            <person name="Meric P."/>
            <person name="Maglott D."/>
            <person name="Birtle Z."/>
            <person name="Marques A.C."/>
            <person name="Graves T."/>
            <person name="Zhou S."/>
            <person name="Teague B."/>
            <person name="Potamousis K."/>
            <person name="Churas C."/>
            <person name="Place M."/>
            <person name="Herschleb J."/>
            <person name="Runnheim R."/>
            <person name="Forrest D."/>
            <person name="Amos-Landgraf J."/>
            <person name="Schwartz D.C."/>
            <person name="Cheng Z."/>
            <person name="Lindblad-Toh K."/>
            <person name="Eichler E.E."/>
            <person name="Ponting C.P."/>
        </authorList>
    </citation>
    <scope>NUCLEOTIDE SEQUENCE [LARGE SCALE GENOMIC DNA]</scope>
    <source>
        <strain evidence="2 4">C57BL/6J</strain>
    </source>
</reference>
<dbReference type="VEuPathDB" id="HostDB:ENSMUSG00000022760"/>
<accession>A0A338P6L2</accession>
<dbReference type="Antibodypedia" id="314">
    <property type="antibodies" value="26 antibodies from 10 providers"/>
</dbReference>
<reference evidence="2 4" key="2">
    <citation type="journal article" date="2011" name="PLoS Biol.">
        <title>Modernizing reference genome assemblies.</title>
        <authorList>
            <person name="Church D.M."/>
            <person name="Schneider V.A."/>
            <person name="Graves T."/>
            <person name="Auger K."/>
            <person name="Cunningham F."/>
            <person name="Bouk N."/>
            <person name="Chen H.C."/>
            <person name="Agarwala R."/>
            <person name="McLaren W.M."/>
            <person name="Ritchie G.R."/>
            <person name="Albracht D."/>
            <person name="Kremitzki M."/>
            <person name="Rock S."/>
            <person name="Kotkiewicz H."/>
            <person name="Kremitzki C."/>
            <person name="Wollam A."/>
            <person name="Trani L."/>
            <person name="Fulton L."/>
            <person name="Fulton R."/>
            <person name="Matthews L."/>
            <person name="Whitehead S."/>
            <person name="Chow W."/>
            <person name="Torrance J."/>
            <person name="Dunn M."/>
            <person name="Harden G."/>
            <person name="Threadgold G."/>
            <person name="Wood J."/>
            <person name="Collins J."/>
            <person name="Heath P."/>
            <person name="Griffiths G."/>
            <person name="Pelan S."/>
            <person name="Grafham D."/>
            <person name="Eichler E.E."/>
            <person name="Weinstock G."/>
            <person name="Mardis E.R."/>
            <person name="Wilson R.K."/>
            <person name="Howe K."/>
            <person name="Flicek P."/>
            <person name="Hubbard T."/>
        </authorList>
    </citation>
    <scope>NUCLEOTIDE SEQUENCE [LARGE SCALE GENOMIC DNA]</scope>
    <source>
        <strain evidence="2 4">C57BL/6J</strain>
    </source>
</reference>
<evidence type="ECO:0000313" key="3">
    <source>
        <dbReference type="MGI" id="MGI:1916259"/>
    </source>
</evidence>
<reference evidence="2" key="3">
    <citation type="submission" date="2025-08" db="UniProtKB">
        <authorList>
            <consortium name="Ensembl"/>
        </authorList>
    </citation>
    <scope>IDENTIFICATION</scope>
    <source>
        <strain evidence="2">C57BL/6J</strain>
    </source>
</reference>
<keyword evidence="4" id="KW-1185">Reference proteome</keyword>
<dbReference type="AlphaFoldDB" id="A0A338P6L2"/>
<gene>
    <name evidence="2 3" type="primary">Thap7</name>
</gene>
<dbReference type="Proteomes" id="UP000000589">
    <property type="component" value="Chromosome 16"/>
</dbReference>
<dbReference type="GeneTree" id="ENSGT00730000111394"/>
<evidence type="ECO:0000313" key="4">
    <source>
        <dbReference type="Proteomes" id="UP000000589"/>
    </source>
</evidence>
<sequence>MPRHCSAAGCCTRDTRETRNRGISFHRSARVRSGTRGLIAQAPVLPHLRPRRRRRFPEVDTSQERQPQARLVAGQLSAAGPQRPGPVGSDL</sequence>
<dbReference type="PANTHER" id="PTHR47502">
    <property type="entry name" value="THAP DOMAIN-CONTAINING PROTEIN 7"/>
    <property type="match status" value="1"/>
</dbReference>
<dbReference type="MGI" id="MGI:1916259">
    <property type="gene designation" value="Thap7"/>
</dbReference>
<feature type="region of interest" description="Disordered" evidence="1">
    <location>
        <begin position="34"/>
        <end position="91"/>
    </location>
</feature>
<organism evidence="2 4">
    <name type="scientific">Mus musculus</name>
    <name type="common">Mouse</name>
    <dbReference type="NCBI Taxonomy" id="10090"/>
    <lineage>
        <taxon>Eukaryota</taxon>
        <taxon>Metazoa</taxon>
        <taxon>Chordata</taxon>
        <taxon>Craniata</taxon>
        <taxon>Vertebrata</taxon>
        <taxon>Euteleostomi</taxon>
        <taxon>Mammalia</taxon>
        <taxon>Eutheria</taxon>
        <taxon>Euarchontoglires</taxon>
        <taxon>Glires</taxon>
        <taxon>Rodentia</taxon>
        <taxon>Myomorpha</taxon>
        <taxon>Muroidea</taxon>
        <taxon>Muridae</taxon>
        <taxon>Murinae</taxon>
        <taxon>Mus</taxon>
        <taxon>Mus</taxon>
    </lineage>
</organism>
<name>A0A338P6L2_MOUSE</name>
<dbReference type="InterPro" id="IPR026519">
    <property type="entry name" value="THAP7"/>
</dbReference>
<protein>
    <submittedName>
        <fullName evidence="2">THAP domain containing 7</fullName>
    </submittedName>
</protein>
<evidence type="ECO:0000256" key="1">
    <source>
        <dbReference type="SAM" id="MobiDB-lite"/>
    </source>
</evidence>
<dbReference type="PANTHER" id="PTHR47502:SF1">
    <property type="entry name" value="THAP DOMAIN-CONTAINING PROTEIN 7"/>
    <property type="match status" value="1"/>
</dbReference>
<dbReference type="ExpressionAtlas" id="A0A338P6L2">
    <property type="expression patterns" value="baseline and differential"/>
</dbReference>
<dbReference type="AGR" id="MGI:1916259"/>
<dbReference type="Bgee" id="ENSMUSG00000022760">
    <property type="expression patterns" value="Expressed in bone fossa and 258 other cell types or tissues"/>
</dbReference>
<evidence type="ECO:0000313" key="2">
    <source>
        <dbReference type="Ensembl" id="ENSMUSP00000156032.2"/>
    </source>
</evidence>